<dbReference type="KEGG" id="rml:FF011L_18120"/>
<evidence type="ECO:0000256" key="1">
    <source>
        <dbReference type="SAM" id="Phobius"/>
    </source>
</evidence>
<dbReference type="Proteomes" id="UP000320672">
    <property type="component" value="Chromosome"/>
</dbReference>
<accession>A0A517ME53</accession>
<keyword evidence="1" id="KW-0812">Transmembrane</keyword>
<name>A0A517ME53_9BACT</name>
<evidence type="ECO:0008006" key="4">
    <source>
        <dbReference type="Google" id="ProtNLM"/>
    </source>
</evidence>
<reference evidence="2 3" key="1">
    <citation type="submission" date="2019-02" db="EMBL/GenBank/DDBJ databases">
        <title>Deep-cultivation of Planctomycetes and their phenomic and genomic characterization uncovers novel biology.</title>
        <authorList>
            <person name="Wiegand S."/>
            <person name="Jogler M."/>
            <person name="Boedeker C."/>
            <person name="Pinto D."/>
            <person name="Vollmers J."/>
            <person name="Rivas-Marin E."/>
            <person name="Kohn T."/>
            <person name="Peeters S.H."/>
            <person name="Heuer A."/>
            <person name="Rast P."/>
            <person name="Oberbeckmann S."/>
            <person name="Bunk B."/>
            <person name="Jeske O."/>
            <person name="Meyerdierks A."/>
            <person name="Storesund J.E."/>
            <person name="Kallscheuer N."/>
            <person name="Luecker S."/>
            <person name="Lage O.M."/>
            <person name="Pohl T."/>
            <person name="Merkel B.J."/>
            <person name="Hornburger P."/>
            <person name="Mueller R.-W."/>
            <person name="Bruemmer F."/>
            <person name="Labrenz M."/>
            <person name="Spormann A.M."/>
            <person name="Op den Camp H."/>
            <person name="Overmann J."/>
            <person name="Amann R."/>
            <person name="Jetten M.S.M."/>
            <person name="Mascher T."/>
            <person name="Medema M.H."/>
            <person name="Devos D.P."/>
            <person name="Kaster A.-K."/>
            <person name="Ovreas L."/>
            <person name="Rohde M."/>
            <person name="Galperin M.Y."/>
            <person name="Jogler C."/>
        </authorList>
    </citation>
    <scope>NUCLEOTIDE SEQUENCE [LARGE SCALE GENOMIC DNA]</scope>
    <source>
        <strain evidence="2 3">FF011L</strain>
    </source>
</reference>
<keyword evidence="1" id="KW-0472">Membrane</keyword>
<dbReference type="EMBL" id="CP036262">
    <property type="protein sequence ID" value="QDS93057.1"/>
    <property type="molecule type" value="Genomic_DNA"/>
</dbReference>
<sequence length="118" mass="12917">MIHLITTTKPDGYSNALRPGFSLLEIILAIVISSMVAMMGLHYMRPTGAHSHDQACELTRQTVQFELGRYQGETGLLPRSDLRELNTATYFANGLPKCPAQGGAYQLKGAEVVCPLHD</sequence>
<organism evidence="2 3">
    <name type="scientific">Roseimaritima multifibrata</name>
    <dbReference type="NCBI Taxonomy" id="1930274"/>
    <lineage>
        <taxon>Bacteria</taxon>
        <taxon>Pseudomonadati</taxon>
        <taxon>Planctomycetota</taxon>
        <taxon>Planctomycetia</taxon>
        <taxon>Pirellulales</taxon>
        <taxon>Pirellulaceae</taxon>
        <taxon>Roseimaritima</taxon>
    </lineage>
</organism>
<evidence type="ECO:0000313" key="2">
    <source>
        <dbReference type="EMBL" id="QDS93057.1"/>
    </source>
</evidence>
<protein>
    <recommendedName>
        <fullName evidence="4">Type II secretion system protein G</fullName>
    </recommendedName>
</protein>
<gene>
    <name evidence="2" type="ORF">FF011L_18120</name>
</gene>
<dbReference type="AlphaFoldDB" id="A0A517ME53"/>
<evidence type="ECO:0000313" key="3">
    <source>
        <dbReference type="Proteomes" id="UP000320672"/>
    </source>
</evidence>
<dbReference type="RefSeq" id="WP_218933088.1">
    <property type="nucleotide sequence ID" value="NZ_CP036262.1"/>
</dbReference>
<keyword evidence="1" id="KW-1133">Transmembrane helix</keyword>
<dbReference type="InterPro" id="IPR012902">
    <property type="entry name" value="N_methyl_site"/>
</dbReference>
<feature type="transmembrane region" description="Helical" evidence="1">
    <location>
        <begin position="20"/>
        <end position="41"/>
    </location>
</feature>
<keyword evidence="3" id="KW-1185">Reference proteome</keyword>
<dbReference type="NCBIfam" id="TIGR02532">
    <property type="entry name" value="IV_pilin_GFxxxE"/>
    <property type="match status" value="1"/>
</dbReference>
<proteinExistence type="predicted"/>